<dbReference type="Proteomes" id="UP000501690">
    <property type="component" value="Linkage Group LG10"/>
</dbReference>
<proteinExistence type="predicted"/>
<organism evidence="1 2">
    <name type="scientific">Vigna unguiculata</name>
    <name type="common">Cowpea</name>
    <dbReference type="NCBI Taxonomy" id="3917"/>
    <lineage>
        <taxon>Eukaryota</taxon>
        <taxon>Viridiplantae</taxon>
        <taxon>Streptophyta</taxon>
        <taxon>Embryophyta</taxon>
        <taxon>Tracheophyta</taxon>
        <taxon>Spermatophyta</taxon>
        <taxon>Magnoliopsida</taxon>
        <taxon>eudicotyledons</taxon>
        <taxon>Gunneridae</taxon>
        <taxon>Pentapetalae</taxon>
        <taxon>rosids</taxon>
        <taxon>fabids</taxon>
        <taxon>Fabales</taxon>
        <taxon>Fabaceae</taxon>
        <taxon>Papilionoideae</taxon>
        <taxon>50 kb inversion clade</taxon>
        <taxon>NPAAA clade</taxon>
        <taxon>indigoferoid/millettioid clade</taxon>
        <taxon>Phaseoleae</taxon>
        <taxon>Vigna</taxon>
    </lineage>
</organism>
<reference evidence="1 2" key="1">
    <citation type="submission" date="2019-04" db="EMBL/GenBank/DDBJ databases">
        <title>An improved genome assembly and genetic linkage map for asparagus bean, Vigna unguiculata ssp. sesquipedialis.</title>
        <authorList>
            <person name="Xia Q."/>
            <person name="Zhang R."/>
            <person name="Dong Y."/>
        </authorList>
    </citation>
    <scope>NUCLEOTIDE SEQUENCE [LARGE SCALE GENOMIC DNA]</scope>
    <source>
        <tissue evidence="1">Leaf</tissue>
    </source>
</reference>
<evidence type="ECO:0000313" key="1">
    <source>
        <dbReference type="EMBL" id="QCE11109.1"/>
    </source>
</evidence>
<sequence>MAANLSTNARRKRKSIVSTKISNMMMNSSDTNHHKSIHSEACSGNTTPFSHYTDFVWNENITPNSTINNSFTVNEDRNLHAQAIQSSNRKSLLELTCRDIDQLNYKNARAKRKVIRNQKITKKKIHGSTSIGSGIVCNSIEITNGPILHKTNINNKDICKLQSYTSARSSQSSQYLEAVKLGEPSLQDAISRILDFDNNSDEDENHDYLIVHFSSNLYSRAEVQG</sequence>
<dbReference type="AlphaFoldDB" id="A0A4D6NEZ5"/>
<dbReference type="EMBL" id="CP039354">
    <property type="protein sequence ID" value="QCE11109.1"/>
    <property type="molecule type" value="Genomic_DNA"/>
</dbReference>
<accession>A0A4D6NEZ5</accession>
<name>A0A4D6NEZ5_VIGUN</name>
<protein>
    <submittedName>
        <fullName evidence="1">Uncharacterized protein</fullName>
    </submittedName>
</protein>
<gene>
    <name evidence="1" type="ORF">DEO72_LG10g2342</name>
</gene>
<keyword evidence="2" id="KW-1185">Reference proteome</keyword>
<evidence type="ECO:0000313" key="2">
    <source>
        <dbReference type="Proteomes" id="UP000501690"/>
    </source>
</evidence>